<sequence length="42" mass="4669">MPASDTKRQRASPEASSCAELVIKRRWTSSEAPESTFSSQRV</sequence>
<proteinExistence type="predicted"/>
<comment type="caution">
    <text evidence="1">The sequence shown here is derived from an EMBL/GenBank/DDBJ whole genome shotgun (WGS) entry which is preliminary data.</text>
</comment>
<evidence type="ECO:0000313" key="1">
    <source>
        <dbReference type="EMBL" id="KAE9278242.1"/>
    </source>
</evidence>
<dbReference type="AlphaFoldDB" id="A0A6A4BPH5"/>
<keyword evidence="2" id="KW-1185">Reference proteome</keyword>
<evidence type="ECO:0000313" key="2">
    <source>
        <dbReference type="Proteomes" id="UP000434957"/>
    </source>
</evidence>
<protein>
    <submittedName>
        <fullName evidence="1">Uncharacterized protein</fullName>
    </submittedName>
</protein>
<organism evidence="1 2">
    <name type="scientific">Phytophthora rubi</name>
    <dbReference type="NCBI Taxonomy" id="129364"/>
    <lineage>
        <taxon>Eukaryota</taxon>
        <taxon>Sar</taxon>
        <taxon>Stramenopiles</taxon>
        <taxon>Oomycota</taxon>
        <taxon>Peronosporomycetes</taxon>
        <taxon>Peronosporales</taxon>
        <taxon>Peronosporaceae</taxon>
        <taxon>Phytophthora</taxon>
    </lineage>
</organism>
<dbReference type="EMBL" id="QXFT01004396">
    <property type="protein sequence ID" value="KAE9278242.1"/>
    <property type="molecule type" value="Genomic_DNA"/>
</dbReference>
<reference evidence="1 2" key="1">
    <citation type="submission" date="2018-08" db="EMBL/GenBank/DDBJ databases">
        <title>Genomic investigation of the strawberry pathogen Phytophthora fragariae indicates pathogenicity is determined by transcriptional variation in three key races.</title>
        <authorList>
            <person name="Adams T.M."/>
            <person name="Armitage A.D."/>
            <person name="Sobczyk M.K."/>
            <person name="Bates H.J."/>
            <person name="Dunwell J.M."/>
            <person name="Nellist C.F."/>
            <person name="Harrison R.J."/>
        </authorList>
    </citation>
    <scope>NUCLEOTIDE SEQUENCE [LARGE SCALE GENOMIC DNA]</scope>
    <source>
        <strain evidence="1 2">SCRP333</strain>
    </source>
</reference>
<gene>
    <name evidence="1" type="ORF">PR003_g28579</name>
</gene>
<dbReference type="Proteomes" id="UP000434957">
    <property type="component" value="Unassembled WGS sequence"/>
</dbReference>
<accession>A0A6A4BPH5</accession>
<name>A0A6A4BPH5_9STRA</name>